<dbReference type="PANTHER" id="PTHR15615">
    <property type="match status" value="1"/>
</dbReference>
<gene>
    <name evidence="2" type="ORF">DFH07DRAFT_744662</name>
</gene>
<dbReference type="Gene3D" id="1.10.472.10">
    <property type="entry name" value="Cyclin-like"/>
    <property type="match status" value="1"/>
</dbReference>
<dbReference type="EMBL" id="JARJLG010000072">
    <property type="protein sequence ID" value="KAJ7753111.1"/>
    <property type="molecule type" value="Genomic_DNA"/>
</dbReference>
<evidence type="ECO:0000259" key="1">
    <source>
        <dbReference type="Pfam" id="PF00134"/>
    </source>
</evidence>
<keyword evidence="3" id="KW-1185">Reference proteome</keyword>
<comment type="caution">
    <text evidence="2">The sequence shown here is derived from an EMBL/GenBank/DDBJ whole genome shotgun (WGS) entry which is preliminary data.</text>
</comment>
<dbReference type="SUPFAM" id="SSF47954">
    <property type="entry name" value="Cyclin-like"/>
    <property type="match status" value="1"/>
</dbReference>
<organism evidence="2 3">
    <name type="scientific">Mycena maculata</name>
    <dbReference type="NCBI Taxonomy" id="230809"/>
    <lineage>
        <taxon>Eukaryota</taxon>
        <taxon>Fungi</taxon>
        <taxon>Dikarya</taxon>
        <taxon>Basidiomycota</taxon>
        <taxon>Agaricomycotina</taxon>
        <taxon>Agaricomycetes</taxon>
        <taxon>Agaricomycetidae</taxon>
        <taxon>Agaricales</taxon>
        <taxon>Marasmiineae</taxon>
        <taxon>Mycenaceae</taxon>
        <taxon>Mycena</taxon>
    </lineage>
</organism>
<feature type="non-terminal residue" evidence="2">
    <location>
        <position position="1"/>
    </location>
</feature>
<proteinExistence type="predicted"/>
<evidence type="ECO:0000313" key="3">
    <source>
        <dbReference type="Proteomes" id="UP001215280"/>
    </source>
</evidence>
<accession>A0AAD7NA29</accession>
<sequence length="223" mass="25030">SPVHPASLVDPTTHSPALMQLLEIKLSRPVIDYVVDCVYETVDHALDHLPFSSPTRGPSPTPSNPRQKFASFVLNVLARADVSPATLLVALVYITRARPHIVIALRQYALERVFLGAFIVANKYTHDRALKNVDWALCTGVFRKRDIGRIEQEFLDVLDWELGVRDADLLAHHEGLVATDLEPYRYGQVGAEEAENPNVHTYHHSIKRGCTHRARARAFKLAE</sequence>
<reference evidence="2" key="1">
    <citation type="submission" date="2023-03" db="EMBL/GenBank/DDBJ databases">
        <title>Massive genome expansion in bonnet fungi (Mycena s.s.) driven by repeated elements and novel gene families across ecological guilds.</title>
        <authorList>
            <consortium name="Lawrence Berkeley National Laboratory"/>
            <person name="Harder C.B."/>
            <person name="Miyauchi S."/>
            <person name="Viragh M."/>
            <person name="Kuo A."/>
            <person name="Thoen E."/>
            <person name="Andreopoulos B."/>
            <person name="Lu D."/>
            <person name="Skrede I."/>
            <person name="Drula E."/>
            <person name="Henrissat B."/>
            <person name="Morin E."/>
            <person name="Kohler A."/>
            <person name="Barry K."/>
            <person name="LaButti K."/>
            <person name="Morin E."/>
            <person name="Salamov A."/>
            <person name="Lipzen A."/>
            <person name="Mereny Z."/>
            <person name="Hegedus B."/>
            <person name="Baldrian P."/>
            <person name="Stursova M."/>
            <person name="Weitz H."/>
            <person name="Taylor A."/>
            <person name="Grigoriev I.V."/>
            <person name="Nagy L.G."/>
            <person name="Martin F."/>
            <person name="Kauserud H."/>
        </authorList>
    </citation>
    <scope>NUCLEOTIDE SEQUENCE</scope>
    <source>
        <strain evidence="2">CBHHK188m</strain>
    </source>
</reference>
<feature type="domain" description="Cyclin N-terminal" evidence="1">
    <location>
        <begin position="64"/>
        <end position="162"/>
    </location>
</feature>
<dbReference type="CDD" id="cd20557">
    <property type="entry name" value="CYCLIN_ScPCL1-like"/>
    <property type="match status" value="1"/>
</dbReference>
<dbReference type="GO" id="GO:0005634">
    <property type="term" value="C:nucleus"/>
    <property type="evidence" value="ECO:0007669"/>
    <property type="project" value="TreeGrafter"/>
</dbReference>
<evidence type="ECO:0000313" key="2">
    <source>
        <dbReference type="EMBL" id="KAJ7753111.1"/>
    </source>
</evidence>
<dbReference type="GO" id="GO:0016538">
    <property type="term" value="F:cyclin-dependent protein serine/threonine kinase regulator activity"/>
    <property type="evidence" value="ECO:0007669"/>
    <property type="project" value="TreeGrafter"/>
</dbReference>
<dbReference type="InterPro" id="IPR036915">
    <property type="entry name" value="Cyclin-like_sf"/>
</dbReference>
<dbReference type="AlphaFoldDB" id="A0AAD7NA29"/>
<dbReference type="InterPro" id="IPR013922">
    <property type="entry name" value="Cyclin_PHO80-like"/>
</dbReference>
<dbReference type="InterPro" id="IPR006671">
    <property type="entry name" value="Cyclin_N"/>
</dbReference>
<protein>
    <recommendedName>
        <fullName evidence="1">Cyclin N-terminal domain-containing protein</fullName>
    </recommendedName>
</protein>
<dbReference type="Proteomes" id="UP001215280">
    <property type="component" value="Unassembled WGS sequence"/>
</dbReference>
<dbReference type="GO" id="GO:0019901">
    <property type="term" value="F:protein kinase binding"/>
    <property type="evidence" value="ECO:0007669"/>
    <property type="project" value="InterPro"/>
</dbReference>
<dbReference type="Pfam" id="PF00134">
    <property type="entry name" value="Cyclin_N"/>
    <property type="match status" value="1"/>
</dbReference>
<dbReference type="GO" id="GO:0000307">
    <property type="term" value="C:cyclin-dependent protein kinase holoenzyme complex"/>
    <property type="evidence" value="ECO:0007669"/>
    <property type="project" value="TreeGrafter"/>
</dbReference>
<dbReference type="PANTHER" id="PTHR15615:SF10">
    <property type="entry name" value="PHO85 CYCLIN-2-RELATED"/>
    <property type="match status" value="1"/>
</dbReference>
<name>A0AAD7NA29_9AGAR</name>